<name>A0A183BBR0_9TREM</name>
<evidence type="ECO:0000313" key="1">
    <source>
        <dbReference type="EMBL" id="VDP93919.1"/>
    </source>
</evidence>
<reference evidence="3" key="1">
    <citation type="submission" date="2016-06" db="UniProtKB">
        <authorList>
            <consortium name="WormBaseParasite"/>
        </authorList>
    </citation>
    <scope>IDENTIFICATION</scope>
</reference>
<proteinExistence type="predicted"/>
<reference evidence="1 2" key="2">
    <citation type="submission" date="2018-11" db="EMBL/GenBank/DDBJ databases">
        <authorList>
            <consortium name="Pathogen Informatics"/>
        </authorList>
    </citation>
    <scope>NUCLEOTIDE SEQUENCE [LARGE SCALE GENOMIC DNA]</scope>
    <source>
        <strain evidence="1 2">Egypt</strain>
    </source>
</reference>
<dbReference type="Proteomes" id="UP000272942">
    <property type="component" value="Unassembled WGS sequence"/>
</dbReference>
<protein>
    <submittedName>
        <fullName evidence="3">V-SNARE domain-containing protein</fullName>
    </submittedName>
</protein>
<sequence length="107" mass="12238">MHHTYCPDPDQMCQDLIALFQHMEADRAEVLLSDSRISSMRVTLERLMSAVEQFQRLRDTGPSDEQQITAQLEQEMRATMDAIRAAEEKFHVSVTVLLVLGQGLLTY</sequence>
<dbReference type="AlphaFoldDB" id="A0A183BBR0"/>
<dbReference type="OrthoDB" id="6266617at2759"/>
<evidence type="ECO:0000313" key="2">
    <source>
        <dbReference type="Proteomes" id="UP000272942"/>
    </source>
</evidence>
<gene>
    <name evidence="1" type="ORF">ECPE_LOCUS16647</name>
</gene>
<organism evidence="3">
    <name type="scientific">Echinostoma caproni</name>
    <dbReference type="NCBI Taxonomy" id="27848"/>
    <lineage>
        <taxon>Eukaryota</taxon>
        <taxon>Metazoa</taxon>
        <taxon>Spiralia</taxon>
        <taxon>Lophotrochozoa</taxon>
        <taxon>Platyhelminthes</taxon>
        <taxon>Trematoda</taxon>
        <taxon>Digenea</taxon>
        <taxon>Plagiorchiida</taxon>
        <taxon>Echinostomata</taxon>
        <taxon>Echinostomatoidea</taxon>
        <taxon>Echinostomatidae</taxon>
        <taxon>Echinostoma</taxon>
    </lineage>
</organism>
<accession>A0A183BBR0</accession>
<evidence type="ECO:0000313" key="3">
    <source>
        <dbReference type="WBParaSite" id="ECPE_0001668801-mRNA-1"/>
    </source>
</evidence>
<dbReference type="WBParaSite" id="ECPE_0001668801-mRNA-1">
    <property type="protein sequence ID" value="ECPE_0001668801-mRNA-1"/>
    <property type="gene ID" value="ECPE_0001668801"/>
</dbReference>
<keyword evidence="2" id="KW-1185">Reference proteome</keyword>
<dbReference type="EMBL" id="UZAN01065233">
    <property type="protein sequence ID" value="VDP93919.1"/>
    <property type="molecule type" value="Genomic_DNA"/>
</dbReference>